<dbReference type="InterPro" id="IPR051334">
    <property type="entry name" value="SRPK"/>
</dbReference>
<dbReference type="Gene3D" id="1.10.510.10">
    <property type="entry name" value="Transferase(Phosphotransferase) domain 1"/>
    <property type="match status" value="1"/>
</dbReference>
<keyword evidence="13" id="KW-1185">Reference proteome</keyword>
<dbReference type="PROSITE" id="PS00108">
    <property type="entry name" value="PROTEIN_KINASE_ST"/>
    <property type="match status" value="1"/>
</dbReference>
<dbReference type="FunFam" id="1.10.510.10:FF:000275">
    <property type="entry name" value="SRSF protein kinase 2 isoform X3"/>
    <property type="match status" value="1"/>
</dbReference>
<keyword evidence="3" id="KW-0808">Transferase</keyword>
<evidence type="ECO:0000256" key="5">
    <source>
        <dbReference type="ARBA" id="ARBA00022777"/>
    </source>
</evidence>
<dbReference type="EMBL" id="KV722813">
    <property type="protein sequence ID" value="OCH83798.1"/>
    <property type="molecule type" value="Genomic_DNA"/>
</dbReference>
<dbReference type="InterPro" id="IPR017441">
    <property type="entry name" value="Protein_kinase_ATP_BS"/>
</dbReference>
<comment type="catalytic activity">
    <reaction evidence="8">
        <text>L-seryl-[protein] + ATP = O-phospho-L-seryl-[protein] + ADP + H(+)</text>
        <dbReference type="Rhea" id="RHEA:17989"/>
        <dbReference type="Rhea" id="RHEA-COMP:9863"/>
        <dbReference type="Rhea" id="RHEA-COMP:11604"/>
        <dbReference type="ChEBI" id="CHEBI:15378"/>
        <dbReference type="ChEBI" id="CHEBI:29999"/>
        <dbReference type="ChEBI" id="CHEBI:30616"/>
        <dbReference type="ChEBI" id="CHEBI:83421"/>
        <dbReference type="ChEBI" id="CHEBI:456216"/>
        <dbReference type="EC" id="2.7.11.1"/>
    </reaction>
</comment>
<dbReference type="Pfam" id="PF00069">
    <property type="entry name" value="Pkinase"/>
    <property type="match status" value="2"/>
</dbReference>
<dbReference type="SUPFAM" id="SSF56112">
    <property type="entry name" value="Protein kinase-like (PK-like)"/>
    <property type="match status" value="1"/>
</dbReference>
<evidence type="ECO:0000256" key="3">
    <source>
        <dbReference type="ARBA" id="ARBA00022679"/>
    </source>
</evidence>
<evidence type="ECO:0000256" key="1">
    <source>
        <dbReference type="ARBA" id="ARBA00012513"/>
    </source>
</evidence>
<evidence type="ECO:0000256" key="8">
    <source>
        <dbReference type="ARBA" id="ARBA00048679"/>
    </source>
</evidence>
<dbReference type="SMART" id="SM00220">
    <property type="entry name" value="S_TKc"/>
    <property type="match status" value="1"/>
</dbReference>
<protein>
    <recommendedName>
        <fullName evidence="1">non-specific serine/threonine protein kinase</fullName>
        <ecNumber evidence="1">2.7.11.1</ecNumber>
    </recommendedName>
</protein>
<evidence type="ECO:0000256" key="6">
    <source>
        <dbReference type="ARBA" id="ARBA00022840"/>
    </source>
</evidence>
<dbReference type="AlphaFoldDB" id="A0A8E2AGN0"/>
<dbReference type="PANTHER" id="PTHR47634:SF9">
    <property type="entry name" value="PROTEIN KINASE DOMAIN-CONTAINING PROTEIN-RELATED"/>
    <property type="match status" value="1"/>
</dbReference>
<sequence length="420" mass="47075">MNLVRNLRRSSTGLISRITASSSSFSTNATNTSHGGWEDREEPLEEYAPSGLQPVVIGDVLGSKYRVVSKLGWGVYSTVWLVQQQSNGPFAALKLLAGYVTDVPQLHELEYLQRMRDQSPTHPGHSHVLQLLDHFYHQGPTGKHLCLVTEPLAQDLHSFSKRWGGSFLPFELIKRITRQVILGLQYLHEECNIIHTDIKPANIMMAVNNDVFATAASFPIETSIGNSPDKRQITRVRSQPIPYPIPEGDLTSSATWKDVQVKLADVGVSCWADKVDEHFTDLIQSPGLRAPEVCIGAGWGKPADIWSLGCTIYELYLGTPLMRRDIQDMSVPYIHRLLFGDYPPDLVNRGKYKDVFFNDDGSMKVASSERTSIDVSIRKRGAPDADMFIDFLKLMLTLDPAKRASCEDLLAHEWLKEIDQ</sequence>
<keyword evidence="5 12" id="KW-0418">Kinase</keyword>
<evidence type="ECO:0000259" key="11">
    <source>
        <dbReference type="PROSITE" id="PS50011"/>
    </source>
</evidence>
<feature type="binding site" evidence="9">
    <location>
        <position position="94"/>
    </location>
    <ligand>
        <name>ATP</name>
        <dbReference type="ChEBI" id="CHEBI:30616"/>
    </ligand>
</feature>
<dbReference type="GO" id="GO:0050684">
    <property type="term" value="P:regulation of mRNA processing"/>
    <property type="evidence" value="ECO:0007669"/>
    <property type="project" value="TreeGrafter"/>
</dbReference>
<evidence type="ECO:0000313" key="13">
    <source>
        <dbReference type="Proteomes" id="UP000250043"/>
    </source>
</evidence>
<proteinExistence type="inferred from homology"/>
<keyword evidence="6 9" id="KW-0067">ATP-binding</keyword>
<evidence type="ECO:0000256" key="4">
    <source>
        <dbReference type="ARBA" id="ARBA00022741"/>
    </source>
</evidence>
<evidence type="ECO:0000256" key="7">
    <source>
        <dbReference type="ARBA" id="ARBA00047899"/>
    </source>
</evidence>
<gene>
    <name evidence="12" type="ORF">OBBRIDRAFT_765018</name>
</gene>
<dbReference type="GO" id="GO:0005737">
    <property type="term" value="C:cytoplasm"/>
    <property type="evidence" value="ECO:0007669"/>
    <property type="project" value="TreeGrafter"/>
</dbReference>
<evidence type="ECO:0000256" key="2">
    <source>
        <dbReference type="ARBA" id="ARBA00022527"/>
    </source>
</evidence>
<name>A0A8E2AGN0_9APHY</name>
<comment type="catalytic activity">
    <reaction evidence="7">
        <text>L-threonyl-[protein] + ATP = O-phospho-L-threonyl-[protein] + ADP + H(+)</text>
        <dbReference type="Rhea" id="RHEA:46608"/>
        <dbReference type="Rhea" id="RHEA-COMP:11060"/>
        <dbReference type="Rhea" id="RHEA-COMP:11605"/>
        <dbReference type="ChEBI" id="CHEBI:15378"/>
        <dbReference type="ChEBI" id="CHEBI:30013"/>
        <dbReference type="ChEBI" id="CHEBI:30616"/>
        <dbReference type="ChEBI" id="CHEBI:61977"/>
        <dbReference type="ChEBI" id="CHEBI:456216"/>
        <dbReference type="EC" id="2.7.11.1"/>
    </reaction>
</comment>
<organism evidence="12 13">
    <name type="scientific">Obba rivulosa</name>
    <dbReference type="NCBI Taxonomy" id="1052685"/>
    <lineage>
        <taxon>Eukaryota</taxon>
        <taxon>Fungi</taxon>
        <taxon>Dikarya</taxon>
        <taxon>Basidiomycota</taxon>
        <taxon>Agaricomycotina</taxon>
        <taxon>Agaricomycetes</taxon>
        <taxon>Polyporales</taxon>
        <taxon>Gelatoporiaceae</taxon>
        <taxon>Obba</taxon>
    </lineage>
</organism>
<dbReference type="GO" id="GO:0005524">
    <property type="term" value="F:ATP binding"/>
    <property type="evidence" value="ECO:0007669"/>
    <property type="project" value="UniProtKB-UniRule"/>
</dbReference>
<feature type="domain" description="Protein kinase" evidence="11">
    <location>
        <begin position="65"/>
        <end position="415"/>
    </location>
</feature>
<dbReference type="PANTHER" id="PTHR47634">
    <property type="entry name" value="PROTEIN KINASE DOMAIN-CONTAINING PROTEIN-RELATED"/>
    <property type="match status" value="1"/>
</dbReference>
<reference evidence="12 13" key="1">
    <citation type="submission" date="2016-07" db="EMBL/GenBank/DDBJ databases">
        <title>Draft genome of the white-rot fungus Obba rivulosa 3A-2.</title>
        <authorList>
            <consortium name="DOE Joint Genome Institute"/>
            <person name="Miettinen O."/>
            <person name="Riley R."/>
            <person name="Acob R."/>
            <person name="Barry K."/>
            <person name="Cullen D."/>
            <person name="De Vries R."/>
            <person name="Hainaut M."/>
            <person name="Hatakka A."/>
            <person name="Henrissat B."/>
            <person name="Hilden K."/>
            <person name="Kuo R."/>
            <person name="Labutti K."/>
            <person name="Lipzen A."/>
            <person name="Makela M.R."/>
            <person name="Sandor L."/>
            <person name="Spatafora J.W."/>
            <person name="Grigoriev I.V."/>
            <person name="Hibbett D.S."/>
        </authorList>
    </citation>
    <scope>NUCLEOTIDE SEQUENCE [LARGE SCALE GENOMIC DNA]</scope>
    <source>
        <strain evidence="12 13">3A-2</strain>
    </source>
</reference>
<dbReference type="OrthoDB" id="5979581at2759"/>
<keyword evidence="2 10" id="KW-0723">Serine/threonine-protein kinase</keyword>
<evidence type="ECO:0000256" key="9">
    <source>
        <dbReference type="PROSITE-ProRule" id="PRU10141"/>
    </source>
</evidence>
<keyword evidence="4 9" id="KW-0547">Nucleotide-binding</keyword>
<dbReference type="GO" id="GO:0004674">
    <property type="term" value="F:protein serine/threonine kinase activity"/>
    <property type="evidence" value="ECO:0007669"/>
    <property type="project" value="UniProtKB-KW"/>
</dbReference>
<dbReference type="PROSITE" id="PS00107">
    <property type="entry name" value="PROTEIN_KINASE_ATP"/>
    <property type="match status" value="1"/>
</dbReference>
<dbReference type="GO" id="GO:0005634">
    <property type="term" value="C:nucleus"/>
    <property type="evidence" value="ECO:0007669"/>
    <property type="project" value="TreeGrafter"/>
</dbReference>
<dbReference type="EC" id="2.7.11.1" evidence="1"/>
<dbReference type="InterPro" id="IPR008271">
    <property type="entry name" value="Ser/Thr_kinase_AS"/>
</dbReference>
<dbReference type="GO" id="GO:0000245">
    <property type="term" value="P:spliceosomal complex assembly"/>
    <property type="evidence" value="ECO:0007669"/>
    <property type="project" value="TreeGrafter"/>
</dbReference>
<dbReference type="PROSITE" id="PS50011">
    <property type="entry name" value="PROTEIN_KINASE_DOM"/>
    <property type="match status" value="1"/>
</dbReference>
<evidence type="ECO:0000313" key="12">
    <source>
        <dbReference type="EMBL" id="OCH83798.1"/>
    </source>
</evidence>
<dbReference type="Gene3D" id="3.30.200.20">
    <property type="entry name" value="Phosphorylase Kinase, domain 1"/>
    <property type="match status" value="1"/>
</dbReference>
<dbReference type="InterPro" id="IPR011009">
    <property type="entry name" value="Kinase-like_dom_sf"/>
</dbReference>
<comment type="similarity">
    <text evidence="10">Belongs to the protein kinase superfamily.</text>
</comment>
<accession>A0A8E2AGN0</accession>
<evidence type="ECO:0000256" key="10">
    <source>
        <dbReference type="RuleBase" id="RU000304"/>
    </source>
</evidence>
<dbReference type="Proteomes" id="UP000250043">
    <property type="component" value="Unassembled WGS sequence"/>
</dbReference>
<dbReference type="InterPro" id="IPR000719">
    <property type="entry name" value="Prot_kinase_dom"/>
</dbReference>